<evidence type="ECO:0000313" key="3">
    <source>
        <dbReference type="Proteomes" id="UP001497512"/>
    </source>
</evidence>
<protein>
    <submittedName>
        <fullName evidence="2">Uncharacterized protein</fullName>
    </submittedName>
</protein>
<proteinExistence type="predicted"/>
<feature type="compositionally biased region" description="Basic and acidic residues" evidence="1">
    <location>
        <begin position="18"/>
        <end position="30"/>
    </location>
</feature>
<evidence type="ECO:0000313" key="2">
    <source>
        <dbReference type="EMBL" id="CAK9202912.1"/>
    </source>
</evidence>
<sequence>MFSRLTRKQSPNSQRCSQQREQEENTDRYHEEKSIAHLVRDSGCQLVAAPDPIANASRLECILELQVSWRWETECLLPEVLAQFPREDVVEEETLADVVVREEGYIILTDVGML</sequence>
<evidence type="ECO:0000256" key="1">
    <source>
        <dbReference type="SAM" id="MobiDB-lite"/>
    </source>
</evidence>
<accession>A0ABP0TRS3</accession>
<reference evidence="2" key="1">
    <citation type="submission" date="2024-02" db="EMBL/GenBank/DDBJ databases">
        <authorList>
            <consortium name="ELIXIR-Norway"/>
            <consortium name="Elixir Norway"/>
        </authorList>
    </citation>
    <scope>NUCLEOTIDE SEQUENCE</scope>
</reference>
<keyword evidence="3" id="KW-1185">Reference proteome</keyword>
<dbReference type="EMBL" id="OZ019905">
    <property type="protein sequence ID" value="CAK9202912.1"/>
    <property type="molecule type" value="Genomic_DNA"/>
</dbReference>
<organism evidence="2 3">
    <name type="scientific">Sphagnum troendelagicum</name>
    <dbReference type="NCBI Taxonomy" id="128251"/>
    <lineage>
        <taxon>Eukaryota</taxon>
        <taxon>Viridiplantae</taxon>
        <taxon>Streptophyta</taxon>
        <taxon>Embryophyta</taxon>
        <taxon>Bryophyta</taxon>
        <taxon>Sphagnophytina</taxon>
        <taxon>Sphagnopsida</taxon>
        <taxon>Sphagnales</taxon>
        <taxon>Sphagnaceae</taxon>
        <taxon>Sphagnum</taxon>
    </lineage>
</organism>
<dbReference type="Proteomes" id="UP001497512">
    <property type="component" value="Chromosome 13"/>
</dbReference>
<feature type="region of interest" description="Disordered" evidence="1">
    <location>
        <begin position="1"/>
        <end position="30"/>
    </location>
</feature>
<name>A0ABP0TRS3_9BRYO</name>
<gene>
    <name evidence="2" type="ORF">CSSPTR1EN2_LOCUS6644</name>
</gene>